<dbReference type="InterPro" id="IPR051257">
    <property type="entry name" value="Diverse_CBS-Domain"/>
</dbReference>
<evidence type="ECO:0000259" key="3">
    <source>
        <dbReference type="PROSITE" id="PS51371"/>
    </source>
</evidence>
<feature type="domain" description="CBS" evidence="3">
    <location>
        <begin position="76"/>
        <end position="136"/>
    </location>
</feature>
<dbReference type="EMBL" id="JDVG02000316">
    <property type="protein sequence ID" value="KFB72936.1"/>
    <property type="molecule type" value="Genomic_DNA"/>
</dbReference>
<comment type="caution">
    <text evidence="4">The sequence shown here is derived from an EMBL/GenBank/DDBJ whole genome shotgun (WGS) entry which is preliminary data.</text>
</comment>
<reference evidence="4 5" key="1">
    <citation type="submission" date="2014-02" db="EMBL/GenBank/DDBJ databases">
        <title>Expanding our view of genomic diversity in Candidatus Accumulibacter clades.</title>
        <authorList>
            <person name="Skennerton C.T."/>
            <person name="Barr J.J."/>
            <person name="Slater F.R."/>
            <person name="Bond P.L."/>
            <person name="Tyson G.W."/>
        </authorList>
    </citation>
    <scope>NUCLEOTIDE SEQUENCE [LARGE SCALE GENOMIC DNA]</scope>
    <source>
        <strain evidence="5">BA-91</strain>
    </source>
</reference>
<gene>
    <name evidence="4" type="ORF">AW09_001855</name>
</gene>
<evidence type="ECO:0000313" key="5">
    <source>
        <dbReference type="Proteomes" id="UP000020077"/>
    </source>
</evidence>
<protein>
    <submittedName>
        <fullName evidence="4">Magnesium transporter MgtE</fullName>
    </submittedName>
</protein>
<evidence type="ECO:0000313" key="4">
    <source>
        <dbReference type="EMBL" id="KFB72936.1"/>
    </source>
</evidence>
<name>A0A080LWB0_9PROT</name>
<dbReference type="SUPFAM" id="SSF54631">
    <property type="entry name" value="CBS-domain pair"/>
    <property type="match status" value="1"/>
</dbReference>
<evidence type="ECO:0000256" key="1">
    <source>
        <dbReference type="ARBA" id="ARBA00023122"/>
    </source>
</evidence>
<dbReference type="Pfam" id="PF00571">
    <property type="entry name" value="CBS"/>
    <property type="match status" value="2"/>
</dbReference>
<accession>A0A080LWB0</accession>
<dbReference type="PROSITE" id="PS51371">
    <property type="entry name" value="CBS"/>
    <property type="match status" value="2"/>
</dbReference>
<proteinExistence type="predicted"/>
<feature type="domain" description="CBS" evidence="3">
    <location>
        <begin position="9"/>
        <end position="67"/>
    </location>
</feature>
<dbReference type="InterPro" id="IPR046342">
    <property type="entry name" value="CBS_dom_sf"/>
</dbReference>
<dbReference type="PANTHER" id="PTHR43080">
    <property type="entry name" value="CBS DOMAIN-CONTAINING PROTEIN CBSX3, MITOCHONDRIAL"/>
    <property type="match status" value="1"/>
</dbReference>
<dbReference type="Gene3D" id="3.10.580.10">
    <property type="entry name" value="CBS-domain"/>
    <property type="match status" value="1"/>
</dbReference>
<dbReference type="InterPro" id="IPR000644">
    <property type="entry name" value="CBS_dom"/>
</dbReference>
<sequence>MKTLRQLLASKSGLLATVSPDAHVFHALQVMSDANVGAVLVLDEDRLVGIFSERDYARKVILRGKASKDTRVSEIMTDKVLYVTPDQTVDECMAIMTEKHFRHLPVLDEKGKVIGIVSIGDVVKETICAQQFIIEQMEKYITG</sequence>
<dbReference type="CDD" id="cd04623">
    <property type="entry name" value="CBS_pair_bac_euk"/>
    <property type="match status" value="1"/>
</dbReference>
<dbReference type="InterPro" id="IPR044725">
    <property type="entry name" value="CBSX3_CBS_dom"/>
</dbReference>
<keyword evidence="1 2" id="KW-0129">CBS domain</keyword>
<dbReference type="PANTHER" id="PTHR43080:SF2">
    <property type="entry name" value="CBS DOMAIN-CONTAINING PROTEIN"/>
    <property type="match status" value="1"/>
</dbReference>
<organism evidence="4 5">
    <name type="scientific">Candidatus Accumulibacter phosphatis</name>
    <dbReference type="NCBI Taxonomy" id="327160"/>
    <lineage>
        <taxon>Bacteria</taxon>
        <taxon>Pseudomonadati</taxon>
        <taxon>Pseudomonadota</taxon>
        <taxon>Betaproteobacteria</taxon>
        <taxon>Candidatus Accumulibacter</taxon>
    </lineage>
</organism>
<dbReference type="SMART" id="SM00116">
    <property type="entry name" value="CBS"/>
    <property type="match status" value="2"/>
</dbReference>
<evidence type="ECO:0000256" key="2">
    <source>
        <dbReference type="PROSITE-ProRule" id="PRU00703"/>
    </source>
</evidence>
<dbReference type="AlphaFoldDB" id="A0A080LWB0"/>
<dbReference type="Proteomes" id="UP000020077">
    <property type="component" value="Unassembled WGS sequence"/>
</dbReference>